<comment type="caution">
    <text evidence="5">The sequence shown here is derived from an EMBL/GenBank/DDBJ whole genome shotgun (WGS) entry which is preliminary data.</text>
</comment>
<dbReference type="AlphaFoldDB" id="A0A949K103"/>
<keyword evidence="3" id="KW-0804">Transcription</keyword>
<feature type="domain" description="HTH lacI-type" evidence="4">
    <location>
        <begin position="2"/>
        <end position="47"/>
    </location>
</feature>
<dbReference type="Pfam" id="PF13377">
    <property type="entry name" value="Peripla_BP_3"/>
    <property type="match status" value="1"/>
</dbReference>
<evidence type="ECO:0000313" key="6">
    <source>
        <dbReference type="Proteomes" id="UP000712157"/>
    </source>
</evidence>
<reference evidence="5" key="1">
    <citation type="submission" date="2021-06" db="EMBL/GenBank/DDBJ databases">
        <title>Description of novel taxa of the family Lachnospiraceae.</title>
        <authorList>
            <person name="Chaplin A.V."/>
            <person name="Sokolova S.R."/>
            <person name="Pikina A.P."/>
            <person name="Korzhanova M."/>
            <person name="Belova V."/>
            <person name="Korostin D."/>
            <person name="Efimov B.A."/>
        </authorList>
    </citation>
    <scope>NUCLEOTIDE SEQUENCE</scope>
    <source>
        <strain evidence="5">ASD5720</strain>
    </source>
</reference>
<dbReference type="Pfam" id="PF00356">
    <property type="entry name" value="LacI"/>
    <property type="match status" value="1"/>
</dbReference>
<dbReference type="InterPro" id="IPR028082">
    <property type="entry name" value="Peripla_BP_I"/>
</dbReference>
<dbReference type="SUPFAM" id="SSF47413">
    <property type="entry name" value="lambda repressor-like DNA-binding domains"/>
    <property type="match status" value="1"/>
</dbReference>
<dbReference type="PANTHER" id="PTHR30146">
    <property type="entry name" value="LACI-RELATED TRANSCRIPTIONAL REPRESSOR"/>
    <property type="match status" value="1"/>
</dbReference>
<evidence type="ECO:0000256" key="2">
    <source>
        <dbReference type="ARBA" id="ARBA00023125"/>
    </source>
</evidence>
<name>A0A949K103_9FIRM</name>
<dbReference type="GO" id="GO:0000976">
    <property type="term" value="F:transcription cis-regulatory region binding"/>
    <property type="evidence" value="ECO:0007669"/>
    <property type="project" value="TreeGrafter"/>
</dbReference>
<organism evidence="5 6">
    <name type="scientific">Diplocloster agilis</name>
    <dbReference type="NCBI Taxonomy" id="2850323"/>
    <lineage>
        <taxon>Bacteria</taxon>
        <taxon>Bacillati</taxon>
        <taxon>Bacillota</taxon>
        <taxon>Clostridia</taxon>
        <taxon>Lachnospirales</taxon>
        <taxon>Lachnospiraceae</taxon>
        <taxon>Diplocloster</taxon>
    </lineage>
</organism>
<keyword evidence="1" id="KW-0805">Transcription regulation</keyword>
<dbReference type="SMART" id="SM00354">
    <property type="entry name" value="HTH_LACI"/>
    <property type="match status" value="1"/>
</dbReference>
<gene>
    <name evidence="5" type="ORF">KTH89_16825</name>
</gene>
<dbReference type="CDD" id="cd06267">
    <property type="entry name" value="PBP1_LacI_sugar_binding-like"/>
    <property type="match status" value="1"/>
</dbReference>
<keyword evidence="6" id="KW-1185">Reference proteome</keyword>
<dbReference type="GO" id="GO:0003700">
    <property type="term" value="F:DNA-binding transcription factor activity"/>
    <property type="evidence" value="ECO:0007669"/>
    <property type="project" value="TreeGrafter"/>
</dbReference>
<dbReference type="EMBL" id="JAHQCW010000031">
    <property type="protein sequence ID" value="MBU9738209.1"/>
    <property type="molecule type" value="Genomic_DNA"/>
</dbReference>
<sequence>MPGMRDVARVAQVSLSTVSAVLSDSDKYVSEEIRERVTKAAAEIGYQMPERKKKQDKVIAVALPNITSVFFSNLLSGIVDTVTEEGYTLIFGNSGYDFKKEKQFIQMIQNQSLCGVIIDTVCTAEQERQYLDELKEAFVPKKIPIVLMERKIQDEEIGCVYVDHMDNQYKATRHLIETGHRSIVHIAGKMDNPLALLRLQGYRKALQEAGIPYDSELVQEGNFSPSSGYMAMKRIMDRRSDYTAVAAANDQMAIGAIKAILSVGKKVPEDIAVTGIDNLSIASMVAPSLTTINVPTYQMGRTSVKLLMGAREGNAGNKVELKCNLVIRRSTDQFAGSEWDMFGW</sequence>
<dbReference type="SUPFAM" id="SSF53822">
    <property type="entry name" value="Periplasmic binding protein-like I"/>
    <property type="match status" value="1"/>
</dbReference>
<dbReference type="InterPro" id="IPR046335">
    <property type="entry name" value="LacI/GalR-like_sensor"/>
</dbReference>
<dbReference type="PANTHER" id="PTHR30146:SF109">
    <property type="entry name" value="HTH-TYPE TRANSCRIPTIONAL REGULATOR GALS"/>
    <property type="match status" value="1"/>
</dbReference>
<accession>A0A949K103</accession>
<dbReference type="InterPro" id="IPR010982">
    <property type="entry name" value="Lambda_DNA-bd_dom_sf"/>
</dbReference>
<evidence type="ECO:0000256" key="1">
    <source>
        <dbReference type="ARBA" id="ARBA00023015"/>
    </source>
</evidence>
<dbReference type="Proteomes" id="UP000712157">
    <property type="component" value="Unassembled WGS sequence"/>
</dbReference>
<dbReference type="CDD" id="cd01392">
    <property type="entry name" value="HTH_LacI"/>
    <property type="match status" value="1"/>
</dbReference>
<evidence type="ECO:0000256" key="3">
    <source>
        <dbReference type="ARBA" id="ARBA00023163"/>
    </source>
</evidence>
<dbReference type="Gene3D" id="1.10.260.40">
    <property type="entry name" value="lambda repressor-like DNA-binding domains"/>
    <property type="match status" value="1"/>
</dbReference>
<evidence type="ECO:0000259" key="4">
    <source>
        <dbReference type="PROSITE" id="PS50932"/>
    </source>
</evidence>
<dbReference type="InterPro" id="IPR000843">
    <property type="entry name" value="HTH_LacI"/>
</dbReference>
<evidence type="ECO:0000313" key="5">
    <source>
        <dbReference type="EMBL" id="MBU9738209.1"/>
    </source>
</evidence>
<keyword evidence="2" id="KW-0238">DNA-binding</keyword>
<dbReference type="PROSITE" id="PS00356">
    <property type="entry name" value="HTH_LACI_1"/>
    <property type="match status" value="1"/>
</dbReference>
<dbReference type="PROSITE" id="PS50932">
    <property type="entry name" value="HTH_LACI_2"/>
    <property type="match status" value="1"/>
</dbReference>
<dbReference type="Gene3D" id="3.40.50.2300">
    <property type="match status" value="2"/>
</dbReference>
<proteinExistence type="predicted"/>
<protein>
    <submittedName>
        <fullName evidence="5">LacI family transcriptional regulator</fullName>
    </submittedName>
</protein>